<dbReference type="InterPro" id="IPR016032">
    <property type="entry name" value="Sig_transdc_resp-reg_C-effctor"/>
</dbReference>
<dbReference type="Proteomes" id="UP000003824">
    <property type="component" value="Unassembled WGS sequence"/>
</dbReference>
<dbReference type="CDD" id="cd15831">
    <property type="entry name" value="BTAD"/>
    <property type="match status" value="1"/>
</dbReference>
<dbReference type="InterPro" id="IPR005158">
    <property type="entry name" value="BTAD"/>
</dbReference>
<evidence type="ECO:0000256" key="4">
    <source>
        <dbReference type="ARBA" id="ARBA00023125"/>
    </source>
</evidence>
<evidence type="ECO:0000313" key="9">
    <source>
        <dbReference type="Proteomes" id="UP000003824"/>
    </source>
</evidence>
<dbReference type="eggNOG" id="COG3629">
    <property type="taxonomic scope" value="Bacteria"/>
</dbReference>
<dbReference type="GO" id="GO:0000160">
    <property type="term" value="P:phosphorelay signal transduction system"/>
    <property type="evidence" value="ECO:0007669"/>
    <property type="project" value="UniProtKB-KW"/>
</dbReference>
<organism evidence="8 9">
    <name type="scientific">Streptomyces viridosporus (strain ATCC 14672 / DSM 40746 / JCM 4963 / KCTC 9882 / NRRL B-12104 / FH 1290)</name>
    <name type="common">Streptomyces ghanaensis</name>
    <dbReference type="NCBI Taxonomy" id="566461"/>
    <lineage>
        <taxon>Bacteria</taxon>
        <taxon>Bacillati</taxon>
        <taxon>Actinomycetota</taxon>
        <taxon>Actinomycetes</taxon>
        <taxon>Kitasatosporales</taxon>
        <taxon>Streptomycetaceae</taxon>
        <taxon>Streptomyces</taxon>
    </lineage>
</organism>
<dbReference type="Pfam" id="PF03704">
    <property type="entry name" value="BTAD"/>
    <property type="match status" value="1"/>
</dbReference>
<dbReference type="GO" id="GO:0006355">
    <property type="term" value="P:regulation of DNA-templated transcription"/>
    <property type="evidence" value="ECO:0007669"/>
    <property type="project" value="InterPro"/>
</dbReference>
<dbReference type="InterPro" id="IPR051677">
    <property type="entry name" value="AfsR-DnrI-RedD_regulator"/>
</dbReference>
<evidence type="ECO:0000259" key="7">
    <source>
        <dbReference type="PROSITE" id="PS51755"/>
    </source>
</evidence>
<dbReference type="SMART" id="SM00862">
    <property type="entry name" value="Trans_reg_C"/>
    <property type="match status" value="1"/>
</dbReference>
<dbReference type="PANTHER" id="PTHR35807:SF1">
    <property type="entry name" value="TRANSCRIPTIONAL REGULATOR REDD"/>
    <property type="match status" value="1"/>
</dbReference>
<evidence type="ECO:0000256" key="3">
    <source>
        <dbReference type="ARBA" id="ARBA00023015"/>
    </source>
</evidence>
<evidence type="ECO:0000256" key="6">
    <source>
        <dbReference type="PROSITE-ProRule" id="PRU01091"/>
    </source>
</evidence>
<dbReference type="Pfam" id="PF00486">
    <property type="entry name" value="Trans_reg_C"/>
    <property type="match status" value="1"/>
</dbReference>
<reference evidence="9" key="1">
    <citation type="submission" date="2008-12" db="EMBL/GenBank/DDBJ databases">
        <title>Annotation of Streptomyces ghanaensis ATCC 14672.</title>
        <authorList>
            <consortium name="The Broad Institute Genome Sequencing Platform"/>
            <consortium name="Broad Institute Microbial Sequencing Center"/>
            <person name="Fischbach M."/>
            <person name="Ward D."/>
            <person name="Young S."/>
            <person name="Kodira C.D."/>
            <person name="Zeng Q."/>
            <person name="Koehrsen M."/>
            <person name="Godfrey P."/>
            <person name="Alvarado L."/>
            <person name="Berlin A.M."/>
            <person name="Borenstein D."/>
            <person name="Chen Z."/>
            <person name="Engels R."/>
            <person name="Freedman E."/>
            <person name="Gellesch M."/>
            <person name="Goldberg J."/>
            <person name="Griggs A."/>
            <person name="Gujja S."/>
            <person name="Heiman D.I."/>
            <person name="Hepburn T.A."/>
            <person name="Howarth C."/>
            <person name="Jen D."/>
            <person name="Larson L."/>
            <person name="Lewis B."/>
            <person name="Mehta T."/>
            <person name="Park D."/>
            <person name="Pearson M."/>
            <person name="Roberts A."/>
            <person name="Saif S."/>
            <person name="Shea T.D."/>
            <person name="Shenoy N."/>
            <person name="Sisk P."/>
            <person name="Stolte C."/>
            <person name="Sykes S.N."/>
            <person name="Walk T."/>
            <person name="White J."/>
            <person name="Yandava C."/>
            <person name="Straight P."/>
            <person name="Clardy J."/>
            <person name="Hung D."/>
            <person name="Kolter R."/>
            <person name="Mekalanos J."/>
            <person name="Walker S."/>
            <person name="Walsh C.T."/>
            <person name="Wieland B.L.C."/>
            <person name="Ilzarbe M."/>
            <person name="Galagan J."/>
            <person name="Nusbaum C."/>
            <person name="Birren B."/>
        </authorList>
    </citation>
    <scope>NUCLEOTIDE SEQUENCE [LARGE SCALE GENOMIC DNA]</scope>
    <source>
        <strain evidence="9">ATCC 14672 / DSM 40746 / JCM 4963 / KCTC 9882 / NRRL B-12104 / FH 1290</strain>
    </source>
</reference>
<evidence type="ECO:0000313" key="8">
    <source>
        <dbReference type="EMBL" id="EFE72566.2"/>
    </source>
</evidence>
<keyword evidence="4 6" id="KW-0238">DNA-binding</keyword>
<dbReference type="InterPro" id="IPR001867">
    <property type="entry name" value="OmpR/PhoB-type_DNA-bd"/>
</dbReference>
<feature type="domain" description="OmpR/PhoB-type" evidence="7">
    <location>
        <begin position="4"/>
        <end position="107"/>
    </location>
</feature>
<dbReference type="InterPro" id="IPR011990">
    <property type="entry name" value="TPR-like_helical_dom_sf"/>
</dbReference>
<dbReference type="SMART" id="SM01043">
    <property type="entry name" value="BTAD"/>
    <property type="match status" value="1"/>
</dbReference>
<dbReference type="AlphaFoldDB" id="D6AAN1"/>
<proteinExistence type="inferred from homology"/>
<comment type="similarity">
    <text evidence="1">Belongs to the AfsR/DnrI/RedD regulatory family.</text>
</comment>
<dbReference type="PANTHER" id="PTHR35807">
    <property type="entry name" value="TRANSCRIPTIONAL REGULATOR REDD-RELATED"/>
    <property type="match status" value="1"/>
</dbReference>
<gene>
    <name evidence="8" type="ORF">SSFG_07801</name>
</gene>
<evidence type="ECO:0000256" key="1">
    <source>
        <dbReference type="ARBA" id="ARBA00005820"/>
    </source>
</evidence>
<accession>D6AAN1</accession>
<keyword evidence="5" id="KW-0804">Transcription</keyword>
<dbReference type="EMBL" id="DS999642">
    <property type="protein sequence ID" value="EFE72566.2"/>
    <property type="molecule type" value="Genomic_DNA"/>
</dbReference>
<keyword evidence="3" id="KW-0805">Transcription regulation</keyword>
<evidence type="ECO:0000256" key="2">
    <source>
        <dbReference type="ARBA" id="ARBA00023012"/>
    </source>
</evidence>
<name>D6AAN1_STRV1</name>
<feature type="DNA-binding region" description="OmpR/PhoB-type" evidence="6">
    <location>
        <begin position="4"/>
        <end position="107"/>
    </location>
</feature>
<keyword evidence="2" id="KW-0902">Two-component regulatory system</keyword>
<dbReference type="GO" id="GO:0003677">
    <property type="term" value="F:DNA binding"/>
    <property type="evidence" value="ECO:0007669"/>
    <property type="project" value="UniProtKB-UniRule"/>
</dbReference>
<dbReference type="Gene3D" id="1.10.10.10">
    <property type="entry name" value="Winged helix-like DNA-binding domain superfamily/Winged helix DNA-binding domain"/>
    <property type="match status" value="1"/>
</dbReference>
<evidence type="ECO:0000256" key="5">
    <source>
        <dbReference type="ARBA" id="ARBA00023163"/>
    </source>
</evidence>
<dbReference type="SUPFAM" id="SSF46894">
    <property type="entry name" value="C-terminal effector domain of the bipartite response regulators"/>
    <property type="match status" value="1"/>
</dbReference>
<dbReference type="InterPro" id="IPR036388">
    <property type="entry name" value="WH-like_DNA-bd_sf"/>
</dbReference>
<dbReference type="Gene3D" id="1.25.40.10">
    <property type="entry name" value="Tetratricopeptide repeat domain"/>
    <property type="match status" value="1"/>
</dbReference>
<protein>
    <submittedName>
        <fullName evidence="8">Transcriptional regulator</fullName>
    </submittedName>
</protein>
<dbReference type="SUPFAM" id="SSF48452">
    <property type="entry name" value="TPR-like"/>
    <property type="match status" value="1"/>
</dbReference>
<sequence length="277" mass="30266">MDFPAVAGRKGCTVKFRVLGSVGVEVDGRFHGVQGGRQRALLAVLLVQGGRLVSVEDLYAELWGDDLPGTVGNALQAHVSRLRRTLQGLGEGAPELVSRSAGYCLEFPTEDLDMNVFRRGVGRARSLMGVDQAGAAGLFAECLGLWRGAPLQDVAGGVLCRSVAVQLAEEHLAALEDKLWLDFEREVPSAIGELKRMSVVYPWRERVTEMLMRALYRCGRQAEAIETYHAARDRIVDELGTEPSPQLRELFLDILNQSPRCADTGTGIRALRSPQPV</sequence>
<dbReference type="PROSITE" id="PS51755">
    <property type="entry name" value="OMPR_PHOB"/>
    <property type="match status" value="1"/>
</dbReference>